<organism evidence="1">
    <name type="scientific">Trypanosoma vivax (strain Y486)</name>
    <dbReference type="NCBI Taxonomy" id="1055687"/>
    <lineage>
        <taxon>Eukaryota</taxon>
        <taxon>Discoba</taxon>
        <taxon>Euglenozoa</taxon>
        <taxon>Kinetoplastea</taxon>
        <taxon>Metakinetoplastina</taxon>
        <taxon>Trypanosomatida</taxon>
        <taxon>Trypanosomatidae</taxon>
        <taxon>Trypanosoma</taxon>
        <taxon>Duttonella</taxon>
    </lineage>
</organism>
<gene>
    <name evidence="1" type="ORF">TVY486_0503150</name>
</gene>
<accession>G0TVZ8</accession>
<protein>
    <submittedName>
        <fullName evidence="1">Uncharacterized protein</fullName>
    </submittedName>
</protein>
<evidence type="ECO:0000313" key="1">
    <source>
        <dbReference type="EMBL" id="CCC48114.1"/>
    </source>
</evidence>
<proteinExistence type="predicted"/>
<dbReference type="AlphaFoldDB" id="G0TVZ8"/>
<dbReference type="EMBL" id="HE573021">
    <property type="protein sequence ID" value="CCC48114.1"/>
    <property type="molecule type" value="Genomic_DNA"/>
</dbReference>
<reference evidence="1" key="1">
    <citation type="journal article" date="2012" name="Proc. Natl. Acad. Sci. U.S.A.">
        <title>Antigenic diversity is generated by distinct evolutionary mechanisms in African trypanosome species.</title>
        <authorList>
            <person name="Jackson A.P."/>
            <person name="Berry A."/>
            <person name="Aslett M."/>
            <person name="Allison H.C."/>
            <person name="Burton P."/>
            <person name="Vavrova-Anderson J."/>
            <person name="Brown R."/>
            <person name="Browne H."/>
            <person name="Corton N."/>
            <person name="Hauser H."/>
            <person name="Gamble J."/>
            <person name="Gilderthorp R."/>
            <person name="Marcello L."/>
            <person name="McQuillan J."/>
            <person name="Otto T.D."/>
            <person name="Quail M.A."/>
            <person name="Sanders M.J."/>
            <person name="van Tonder A."/>
            <person name="Ginger M.L."/>
            <person name="Field M.C."/>
            <person name="Barry J.D."/>
            <person name="Hertz-Fowler C."/>
            <person name="Berriman M."/>
        </authorList>
    </citation>
    <scope>NUCLEOTIDE SEQUENCE</scope>
    <source>
        <strain evidence="1">Y486</strain>
    </source>
</reference>
<sequence>MVCCIYEIYGKKNNTQQADPADEMGVGNRMQREYRLPEALFYRILRREKKMSTSSRLSFEGPTASHTCIVQQRNKATPGRFYPPMPQWCPDFPEWRQQQCSSAVKPFCWICPSRLCLYRQEKSGVTWEGGEMHRERKITKLAKRNGLNRRGCL</sequence>
<name>G0TVZ8_TRYVY</name>